<dbReference type="GO" id="GO:0030893">
    <property type="term" value="C:meiotic cohesin complex"/>
    <property type="evidence" value="ECO:0007669"/>
    <property type="project" value="TreeGrafter"/>
</dbReference>
<comment type="subcellular location">
    <subcellularLocation>
        <location evidence="2">Chromosome</location>
    </subcellularLocation>
    <subcellularLocation>
        <location evidence="1">Nucleus</location>
    </subcellularLocation>
</comment>
<keyword evidence="4" id="KW-0158">Chromosome</keyword>
<name>S7N7F5_MYOBR</name>
<evidence type="ECO:0000256" key="6">
    <source>
        <dbReference type="ARBA" id="ARBA00023242"/>
    </source>
</evidence>
<feature type="domain" description="Rad21/Rec8-like protein C-terminal eukaryotic" evidence="8">
    <location>
        <begin position="442"/>
        <end position="487"/>
    </location>
</feature>
<evidence type="ECO:0000256" key="4">
    <source>
        <dbReference type="ARBA" id="ARBA00022454"/>
    </source>
</evidence>
<sequence>MRTGFLGKCPAHCPPLTDLFSLSQAEMQIQDQKLLLTLRHLRSVLEELRSESAHWEDAVSSRGTSPIRARAGSEGRGHQPVSSRRLAQLLQGVKIALRTSGHLLLGVVRIYNRKAKYLLADCSEALLKMKMTFRPGLVDLPKENFEASYSAITLPEEFHDFEIQNVNAIGVLEKFTQNQSRPEEITLREDYHNVLLFQARNFGAEAEILRSHSFFDDNILLNSNGPLVEHSSGSLNAEKSLLYDSGDGFGDEGAAGEMIDNLLQDDENILLEDMHLNKEVSMPPEPPNTIVVEPDNPECTHLLENEKMHETTLSNEEEGFTLVPIDTSDIAWKRKNKKRKLLIDPVKEISSKTMHKQLTFFADTLMVLELAPPTQRLMMWKTRGGVDTLLSSATQDLIHTELKMDIVSLAAEESSLMNVTLAQGIENSSVELESHKTGMKCFSLMTLCRNSDRKQAAARFYSFLVLKKQRAIELSQSAPYADIIATATAHTGHSTHRVTAHAGPQHTQGHSTRRATAHTGSQHTQGHSTHRVTAHTGPQHTQATRHKGPQHTQAIAYTGHSTHRPQHTQGHSTHRPQHTQGHSTHRPQHTQTTAHIDHSTHRVTAHTGHKTHRATAHTGHSIHRP</sequence>
<dbReference type="Pfam" id="PF04824">
    <property type="entry name" value="Rad21_Rec8"/>
    <property type="match status" value="1"/>
</dbReference>
<dbReference type="PANTHER" id="PTHR12585">
    <property type="entry name" value="SCC1 / RAD21 FAMILY MEMBER"/>
    <property type="match status" value="1"/>
</dbReference>
<evidence type="ECO:0000256" key="7">
    <source>
        <dbReference type="SAM" id="MobiDB-lite"/>
    </source>
</evidence>
<evidence type="ECO:0000313" key="11">
    <source>
        <dbReference type="Proteomes" id="UP000052978"/>
    </source>
</evidence>
<dbReference type="InterPro" id="IPR006910">
    <property type="entry name" value="Rad21_Rec8_N"/>
</dbReference>
<dbReference type="GO" id="GO:0007062">
    <property type="term" value="P:sister chromatid cohesion"/>
    <property type="evidence" value="ECO:0007669"/>
    <property type="project" value="InterPro"/>
</dbReference>
<dbReference type="EMBL" id="KE163659">
    <property type="protein sequence ID" value="EPQ13034.1"/>
    <property type="molecule type" value="Genomic_DNA"/>
</dbReference>
<evidence type="ECO:0000259" key="8">
    <source>
        <dbReference type="Pfam" id="PF04824"/>
    </source>
</evidence>
<dbReference type="SUPFAM" id="SSF46785">
    <property type="entry name" value="Winged helix' DNA-binding domain"/>
    <property type="match status" value="1"/>
</dbReference>
<dbReference type="GO" id="GO:0007059">
    <property type="term" value="P:chromosome segregation"/>
    <property type="evidence" value="ECO:0007669"/>
    <property type="project" value="UniProtKB-KW"/>
</dbReference>
<reference evidence="10 11" key="1">
    <citation type="journal article" date="2013" name="Nat. Commun.">
        <title>Genome analysis reveals insights into physiology and longevity of the Brandt's bat Myotis brandtii.</title>
        <authorList>
            <person name="Seim I."/>
            <person name="Fang X."/>
            <person name="Xiong Z."/>
            <person name="Lobanov A.V."/>
            <person name="Huang Z."/>
            <person name="Ma S."/>
            <person name="Feng Y."/>
            <person name="Turanov A.A."/>
            <person name="Zhu Y."/>
            <person name="Lenz T.L."/>
            <person name="Gerashchenko M.V."/>
            <person name="Fan D."/>
            <person name="Hee Yim S."/>
            <person name="Yao X."/>
            <person name="Jordan D."/>
            <person name="Xiong Y."/>
            <person name="Ma Y."/>
            <person name="Lyapunov A.N."/>
            <person name="Chen G."/>
            <person name="Kulakova O.I."/>
            <person name="Sun Y."/>
            <person name="Lee S.G."/>
            <person name="Bronson R.T."/>
            <person name="Moskalev A.A."/>
            <person name="Sunyaev S.R."/>
            <person name="Zhang G."/>
            <person name="Krogh A."/>
            <person name="Wang J."/>
            <person name="Gladyshev V.N."/>
        </authorList>
    </citation>
    <scope>NUCLEOTIDE SEQUENCE [LARGE SCALE GENOMIC DNA]</scope>
</reference>
<evidence type="ECO:0000256" key="2">
    <source>
        <dbReference type="ARBA" id="ARBA00004286"/>
    </source>
</evidence>
<dbReference type="FunFam" id="1.10.10.580:FF:000001">
    <property type="entry name" value="double-strand-break repair protein rad21 homolog"/>
    <property type="match status" value="1"/>
</dbReference>
<keyword evidence="11" id="KW-1185">Reference proteome</keyword>
<feature type="region of interest" description="Disordered" evidence="7">
    <location>
        <begin position="60"/>
        <end position="79"/>
    </location>
</feature>
<dbReference type="InterPro" id="IPR049589">
    <property type="entry name" value="NXP1_M-like"/>
</dbReference>
<accession>S7N7F5</accession>
<dbReference type="AlphaFoldDB" id="S7N7F5"/>
<gene>
    <name evidence="10" type="ORF">D623_10009971</name>
</gene>
<proteinExistence type="inferred from homology"/>
<evidence type="ECO:0000259" key="9">
    <source>
        <dbReference type="Pfam" id="PF04825"/>
    </source>
</evidence>
<dbReference type="InterPro" id="IPR006909">
    <property type="entry name" value="Rad21/Rec8_C_eu"/>
</dbReference>
<feature type="compositionally biased region" description="Basic residues" evidence="7">
    <location>
        <begin position="601"/>
        <end position="625"/>
    </location>
</feature>
<dbReference type="InterPro" id="IPR039781">
    <property type="entry name" value="Rad21/Rec8-like"/>
</dbReference>
<feature type="region of interest" description="Disordered" evidence="7">
    <location>
        <begin position="492"/>
        <end position="625"/>
    </location>
</feature>
<dbReference type="CDD" id="cd21792">
    <property type="entry name" value="Rad21_Rec8_M_NXP1-like"/>
    <property type="match status" value="1"/>
</dbReference>
<dbReference type="Proteomes" id="UP000052978">
    <property type="component" value="Unassembled WGS sequence"/>
</dbReference>
<dbReference type="InterPro" id="IPR036390">
    <property type="entry name" value="WH_DNA-bd_sf"/>
</dbReference>
<evidence type="ECO:0000313" key="10">
    <source>
        <dbReference type="EMBL" id="EPQ13034.1"/>
    </source>
</evidence>
<protein>
    <submittedName>
        <fullName evidence="10">Double-strand-break repair protein rad21-like protein 1</fullName>
    </submittedName>
</protein>
<feature type="compositionally biased region" description="Basic residues" evidence="7">
    <location>
        <begin position="561"/>
        <end position="588"/>
    </location>
</feature>
<evidence type="ECO:0000256" key="1">
    <source>
        <dbReference type="ARBA" id="ARBA00004123"/>
    </source>
</evidence>
<organism evidence="10 11">
    <name type="scientific">Myotis brandtii</name>
    <name type="common">Brandt's bat</name>
    <dbReference type="NCBI Taxonomy" id="109478"/>
    <lineage>
        <taxon>Eukaryota</taxon>
        <taxon>Metazoa</taxon>
        <taxon>Chordata</taxon>
        <taxon>Craniata</taxon>
        <taxon>Vertebrata</taxon>
        <taxon>Euteleostomi</taxon>
        <taxon>Mammalia</taxon>
        <taxon>Eutheria</taxon>
        <taxon>Laurasiatheria</taxon>
        <taxon>Chiroptera</taxon>
        <taxon>Yangochiroptera</taxon>
        <taxon>Vespertilionidae</taxon>
        <taxon>Myotis</taxon>
    </lineage>
</organism>
<feature type="compositionally biased region" description="Polar residues" evidence="7">
    <location>
        <begin position="518"/>
        <end position="527"/>
    </location>
</feature>
<dbReference type="Pfam" id="PF04825">
    <property type="entry name" value="Rad21_Rec8_N"/>
    <property type="match status" value="1"/>
</dbReference>
<feature type="domain" description="Rad21/Rec8-like protein N-terminal" evidence="9">
    <location>
        <begin position="92"/>
        <end position="144"/>
    </location>
</feature>
<dbReference type="GO" id="GO:0003682">
    <property type="term" value="F:chromatin binding"/>
    <property type="evidence" value="ECO:0007669"/>
    <property type="project" value="TreeGrafter"/>
</dbReference>
<keyword evidence="6" id="KW-0539">Nucleus</keyword>
<dbReference type="GO" id="GO:1990414">
    <property type="term" value="P:replication-born double-strand break repair via sister chromatid exchange"/>
    <property type="evidence" value="ECO:0007669"/>
    <property type="project" value="TreeGrafter"/>
</dbReference>
<dbReference type="eggNOG" id="KOG1213">
    <property type="taxonomic scope" value="Eukaryota"/>
</dbReference>
<dbReference type="InterPro" id="IPR023093">
    <property type="entry name" value="ScpA-like_C"/>
</dbReference>
<dbReference type="PANTHER" id="PTHR12585:SF19">
    <property type="entry name" value="DOUBLE-STRAND-BREAK REPAIR PROTEIN RAD21-LIKE PROTEIN 1"/>
    <property type="match status" value="1"/>
</dbReference>
<dbReference type="Gene3D" id="1.10.10.580">
    <property type="entry name" value="Structural maintenance of chromosome 1. Chain E"/>
    <property type="match status" value="1"/>
</dbReference>
<evidence type="ECO:0000256" key="3">
    <source>
        <dbReference type="ARBA" id="ARBA00009870"/>
    </source>
</evidence>
<dbReference type="GO" id="GO:0005634">
    <property type="term" value="C:nucleus"/>
    <property type="evidence" value="ECO:0007669"/>
    <property type="project" value="UniProtKB-SubCell"/>
</dbReference>
<keyword evidence="5" id="KW-0159">Chromosome partition</keyword>
<evidence type="ECO:0000256" key="5">
    <source>
        <dbReference type="ARBA" id="ARBA00022829"/>
    </source>
</evidence>
<comment type="similarity">
    <text evidence="3">Belongs to the rad21 family.</text>
</comment>